<keyword evidence="1" id="KW-0732">Signal</keyword>
<comment type="caution">
    <text evidence="6">The sequence shown here is derived from an EMBL/GenBank/DDBJ whole genome shotgun (WGS) entry which is preliminary data.</text>
</comment>
<evidence type="ECO:0000256" key="2">
    <source>
        <dbReference type="ARBA" id="ARBA00022737"/>
    </source>
</evidence>
<feature type="disulfide bond" evidence="4">
    <location>
        <begin position="22"/>
        <end position="65"/>
    </location>
</feature>
<name>A0A9D4GV98_DREPO</name>
<dbReference type="SMART" id="SM00032">
    <property type="entry name" value="CCP"/>
    <property type="match status" value="1"/>
</dbReference>
<dbReference type="SUPFAM" id="SSF57535">
    <property type="entry name" value="Complement control module/SCR domain"/>
    <property type="match status" value="1"/>
</dbReference>
<comment type="caution">
    <text evidence="4">Lacks conserved residue(s) required for the propagation of feature annotation.</text>
</comment>
<dbReference type="Gene3D" id="2.10.70.10">
    <property type="entry name" value="Complement Module, domain 1"/>
    <property type="match status" value="1"/>
</dbReference>
<evidence type="ECO:0000256" key="4">
    <source>
        <dbReference type="PROSITE-ProRule" id="PRU00302"/>
    </source>
</evidence>
<dbReference type="PROSITE" id="PS50923">
    <property type="entry name" value="SUSHI"/>
    <property type="match status" value="1"/>
</dbReference>
<keyword evidence="2" id="KW-0677">Repeat</keyword>
<evidence type="ECO:0000313" key="6">
    <source>
        <dbReference type="EMBL" id="KAH3823557.1"/>
    </source>
</evidence>
<dbReference type="PANTHER" id="PTHR45656:SF4">
    <property type="entry name" value="PROTEIN CBR-CLEC-78"/>
    <property type="match status" value="1"/>
</dbReference>
<dbReference type="Proteomes" id="UP000828390">
    <property type="component" value="Unassembled WGS sequence"/>
</dbReference>
<reference evidence="6" key="2">
    <citation type="submission" date="2020-11" db="EMBL/GenBank/DDBJ databases">
        <authorList>
            <person name="McCartney M.A."/>
            <person name="Auch B."/>
            <person name="Kono T."/>
            <person name="Mallez S."/>
            <person name="Becker A."/>
            <person name="Gohl D.M."/>
            <person name="Silverstein K.A.T."/>
            <person name="Koren S."/>
            <person name="Bechman K.B."/>
            <person name="Herman A."/>
            <person name="Abrahante J.E."/>
            <person name="Garbe J."/>
        </authorList>
    </citation>
    <scope>NUCLEOTIDE SEQUENCE</scope>
    <source>
        <strain evidence="6">Duluth1</strain>
        <tissue evidence="6">Whole animal</tissue>
    </source>
</reference>
<dbReference type="Pfam" id="PF00084">
    <property type="entry name" value="Sushi"/>
    <property type="match status" value="1"/>
</dbReference>
<dbReference type="InterPro" id="IPR051277">
    <property type="entry name" value="SEZ6_CSMD_C4BPB_Regulators"/>
</dbReference>
<protein>
    <recommendedName>
        <fullName evidence="5">Sushi domain-containing protein</fullName>
    </recommendedName>
</protein>
<gene>
    <name evidence="6" type="ORF">DPMN_125364</name>
</gene>
<feature type="domain" description="Sushi" evidence="5">
    <location>
        <begin position="20"/>
        <end position="79"/>
    </location>
</feature>
<accession>A0A9D4GV98</accession>
<reference evidence="6" key="1">
    <citation type="journal article" date="2019" name="bioRxiv">
        <title>The Genome of the Zebra Mussel, Dreissena polymorpha: A Resource for Invasive Species Research.</title>
        <authorList>
            <person name="McCartney M.A."/>
            <person name="Auch B."/>
            <person name="Kono T."/>
            <person name="Mallez S."/>
            <person name="Zhang Y."/>
            <person name="Obille A."/>
            <person name="Becker A."/>
            <person name="Abrahante J.E."/>
            <person name="Garbe J."/>
            <person name="Badalamenti J.P."/>
            <person name="Herman A."/>
            <person name="Mangelson H."/>
            <person name="Liachko I."/>
            <person name="Sullivan S."/>
            <person name="Sone E.D."/>
            <person name="Koren S."/>
            <person name="Silverstein K.A.T."/>
            <person name="Beckman K.B."/>
            <person name="Gohl D.M."/>
        </authorList>
    </citation>
    <scope>NUCLEOTIDE SEQUENCE</scope>
    <source>
        <strain evidence="6">Duluth1</strain>
        <tissue evidence="6">Whole animal</tissue>
    </source>
</reference>
<dbReference type="PANTHER" id="PTHR45656">
    <property type="entry name" value="PROTEIN CBR-CLEC-78"/>
    <property type="match status" value="1"/>
</dbReference>
<keyword evidence="3 4" id="KW-1015">Disulfide bond</keyword>
<evidence type="ECO:0000256" key="1">
    <source>
        <dbReference type="ARBA" id="ARBA00022729"/>
    </source>
</evidence>
<proteinExistence type="predicted"/>
<organism evidence="6 7">
    <name type="scientific">Dreissena polymorpha</name>
    <name type="common">Zebra mussel</name>
    <name type="synonym">Mytilus polymorpha</name>
    <dbReference type="NCBI Taxonomy" id="45954"/>
    <lineage>
        <taxon>Eukaryota</taxon>
        <taxon>Metazoa</taxon>
        <taxon>Spiralia</taxon>
        <taxon>Lophotrochozoa</taxon>
        <taxon>Mollusca</taxon>
        <taxon>Bivalvia</taxon>
        <taxon>Autobranchia</taxon>
        <taxon>Heteroconchia</taxon>
        <taxon>Euheterodonta</taxon>
        <taxon>Imparidentia</taxon>
        <taxon>Neoheterodontei</taxon>
        <taxon>Myida</taxon>
        <taxon>Dreissenoidea</taxon>
        <taxon>Dreissenidae</taxon>
        <taxon>Dreissena</taxon>
    </lineage>
</organism>
<evidence type="ECO:0000259" key="5">
    <source>
        <dbReference type="PROSITE" id="PS50923"/>
    </source>
</evidence>
<dbReference type="EMBL" id="JAIWYP010000005">
    <property type="protein sequence ID" value="KAH3823557.1"/>
    <property type="molecule type" value="Genomic_DNA"/>
</dbReference>
<dbReference type="InterPro" id="IPR000436">
    <property type="entry name" value="Sushi_SCR_CCP_dom"/>
</dbReference>
<dbReference type="CDD" id="cd00033">
    <property type="entry name" value="CCP"/>
    <property type="match status" value="1"/>
</dbReference>
<evidence type="ECO:0000256" key="3">
    <source>
        <dbReference type="ARBA" id="ARBA00023157"/>
    </source>
</evidence>
<dbReference type="AlphaFoldDB" id="A0A9D4GV98"/>
<evidence type="ECO:0000313" key="7">
    <source>
        <dbReference type="Proteomes" id="UP000828390"/>
    </source>
</evidence>
<keyword evidence="7" id="KW-1185">Reference proteome</keyword>
<dbReference type="InterPro" id="IPR035976">
    <property type="entry name" value="Sushi/SCR/CCP_sf"/>
</dbReference>
<keyword evidence="4" id="KW-0768">Sushi</keyword>
<sequence>MLYGTSIIICFGTQWSEQPPMCIAPTCPKIGPTSVLRVHDEYTGAIATFSCAVGHKLVGDEKLICTGINWNKLTPKCKPACLQL</sequence>